<sequence>MASFEPVRAITRGLTILRLVSEHGPITATDLARAAKLPQPTVVRILETLIDAGYAYRRADNVTFGVTARTKLLSSGYDATSRLLQLAEPLIENLRAEIGWPSNLATLEDDAMVIIYTNRNAKGLSIPGRLGARIPLLATGVGIVQLAGLAPEALQAQLARLRQSQEPWDASPELWEGLDDRLAAARRDGYAFAHERYLDAVYQSQIWAVAVPIVVEGRTEAALSSLVLRGAGPRQQLLDNILPALRRTAATIGSQLSAEA</sequence>
<dbReference type="PANTHER" id="PTHR30136:SF23">
    <property type="entry name" value="DNA-BINDING TRANSCRIPTIONAL ACTIVATOR MHPR"/>
    <property type="match status" value="1"/>
</dbReference>
<dbReference type="Pfam" id="PF09339">
    <property type="entry name" value="HTH_IclR"/>
    <property type="match status" value="1"/>
</dbReference>
<dbReference type="SUPFAM" id="SSF55781">
    <property type="entry name" value="GAF domain-like"/>
    <property type="match status" value="1"/>
</dbReference>
<evidence type="ECO:0000259" key="5">
    <source>
        <dbReference type="PROSITE" id="PS51078"/>
    </source>
</evidence>
<organism evidence="6 7">
    <name type="scientific">Bosea minatitlanensis</name>
    <dbReference type="NCBI Taxonomy" id="128782"/>
    <lineage>
        <taxon>Bacteria</taxon>
        <taxon>Pseudomonadati</taxon>
        <taxon>Pseudomonadota</taxon>
        <taxon>Alphaproteobacteria</taxon>
        <taxon>Hyphomicrobiales</taxon>
        <taxon>Boseaceae</taxon>
        <taxon>Bosea</taxon>
    </lineage>
</organism>
<name>A0ABW0F555_9HYPH</name>
<dbReference type="Proteomes" id="UP001595976">
    <property type="component" value="Unassembled WGS sequence"/>
</dbReference>
<evidence type="ECO:0000313" key="6">
    <source>
        <dbReference type="EMBL" id="MFC5293481.1"/>
    </source>
</evidence>
<dbReference type="PROSITE" id="PS51077">
    <property type="entry name" value="HTH_ICLR"/>
    <property type="match status" value="1"/>
</dbReference>
<dbReference type="InterPro" id="IPR036388">
    <property type="entry name" value="WH-like_DNA-bd_sf"/>
</dbReference>
<dbReference type="Gene3D" id="3.30.450.40">
    <property type="match status" value="1"/>
</dbReference>
<keyword evidence="7" id="KW-1185">Reference proteome</keyword>
<keyword evidence="2" id="KW-0238">DNA-binding</keyword>
<dbReference type="SMART" id="SM00346">
    <property type="entry name" value="HTH_ICLR"/>
    <property type="match status" value="1"/>
</dbReference>
<comment type="caution">
    <text evidence="6">The sequence shown here is derived from an EMBL/GenBank/DDBJ whole genome shotgun (WGS) entry which is preliminary data.</text>
</comment>
<keyword evidence="1" id="KW-0805">Transcription regulation</keyword>
<dbReference type="Pfam" id="PF01614">
    <property type="entry name" value="IclR_C"/>
    <property type="match status" value="1"/>
</dbReference>
<gene>
    <name evidence="6" type="ORF">ACFPK2_10825</name>
</gene>
<feature type="domain" description="IclR-ED" evidence="5">
    <location>
        <begin position="71"/>
        <end position="258"/>
    </location>
</feature>
<dbReference type="InterPro" id="IPR011991">
    <property type="entry name" value="ArsR-like_HTH"/>
</dbReference>
<evidence type="ECO:0000256" key="3">
    <source>
        <dbReference type="ARBA" id="ARBA00023163"/>
    </source>
</evidence>
<dbReference type="PROSITE" id="PS51078">
    <property type="entry name" value="ICLR_ED"/>
    <property type="match status" value="1"/>
</dbReference>
<dbReference type="InterPro" id="IPR005471">
    <property type="entry name" value="Tscrpt_reg_IclR_N"/>
</dbReference>
<dbReference type="EMBL" id="JBHSLI010000004">
    <property type="protein sequence ID" value="MFC5293481.1"/>
    <property type="molecule type" value="Genomic_DNA"/>
</dbReference>
<evidence type="ECO:0000259" key="4">
    <source>
        <dbReference type="PROSITE" id="PS51077"/>
    </source>
</evidence>
<dbReference type="PANTHER" id="PTHR30136">
    <property type="entry name" value="HELIX-TURN-HELIX TRANSCRIPTIONAL REGULATOR, ICLR FAMILY"/>
    <property type="match status" value="1"/>
</dbReference>
<dbReference type="CDD" id="cd00090">
    <property type="entry name" value="HTH_ARSR"/>
    <property type="match status" value="1"/>
</dbReference>
<evidence type="ECO:0000256" key="1">
    <source>
        <dbReference type="ARBA" id="ARBA00023015"/>
    </source>
</evidence>
<feature type="domain" description="HTH iclR-type" evidence="4">
    <location>
        <begin position="7"/>
        <end position="68"/>
    </location>
</feature>
<dbReference type="RefSeq" id="WP_158444611.1">
    <property type="nucleotide sequence ID" value="NZ_JAOAOS010000013.1"/>
</dbReference>
<dbReference type="InterPro" id="IPR029016">
    <property type="entry name" value="GAF-like_dom_sf"/>
</dbReference>
<dbReference type="InterPro" id="IPR014757">
    <property type="entry name" value="Tscrpt_reg_IclR_C"/>
</dbReference>
<evidence type="ECO:0000256" key="2">
    <source>
        <dbReference type="ARBA" id="ARBA00023125"/>
    </source>
</evidence>
<dbReference type="SUPFAM" id="SSF46785">
    <property type="entry name" value="Winged helix' DNA-binding domain"/>
    <property type="match status" value="1"/>
</dbReference>
<proteinExistence type="predicted"/>
<dbReference type="InterPro" id="IPR036390">
    <property type="entry name" value="WH_DNA-bd_sf"/>
</dbReference>
<protein>
    <submittedName>
        <fullName evidence="6">Helix-turn-helix domain-containing protein</fullName>
    </submittedName>
</protein>
<dbReference type="Gene3D" id="1.10.10.10">
    <property type="entry name" value="Winged helix-like DNA-binding domain superfamily/Winged helix DNA-binding domain"/>
    <property type="match status" value="1"/>
</dbReference>
<reference evidence="7" key="1">
    <citation type="journal article" date="2019" name="Int. J. Syst. Evol. Microbiol.">
        <title>The Global Catalogue of Microorganisms (GCM) 10K type strain sequencing project: providing services to taxonomists for standard genome sequencing and annotation.</title>
        <authorList>
            <consortium name="The Broad Institute Genomics Platform"/>
            <consortium name="The Broad Institute Genome Sequencing Center for Infectious Disease"/>
            <person name="Wu L."/>
            <person name="Ma J."/>
        </authorList>
    </citation>
    <scope>NUCLEOTIDE SEQUENCE [LARGE SCALE GENOMIC DNA]</scope>
    <source>
        <strain evidence="7">CGMCC 1.15643</strain>
    </source>
</reference>
<evidence type="ECO:0000313" key="7">
    <source>
        <dbReference type="Proteomes" id="UP001595976"/>
    </source>
</evidence>
<dbReference type="InterPro" id="IPR050707">
    <property type="entry name" value="HTH_MetabolicPath_Reg"/>
</dbReference>
<keyword evidence="3" id="KW-0804">Transcription</keyword>
<accession>A0ABW0F555</accession>